<proteinExistence type="predicted"/>
<evidence type="ECO:0000256" key="1">
    <source>
        <dbReference type="SAM" id="Phobius"/>
    </source>
</evidence>
<sequence length="122" mass="12510">MSRDGGHGGDEPGLEHLDHGSIGVDGAVLTLGGEVDSLVVGAWARQHPTMPTAVRVVDVAGVSFFGSAALAYLVRLARAASPARLQLHSPGRVVRRPLEITGTIGMFDVIEAPGPTTPPPGS</sequence>
<keyword evidence="4" id="KW-1185">Reference proteome</keyword>
<accession>A0ABU8DTE7</accession>
<dbReference type="InterPro" id="IPR058548">
    <property type="entry name" value="MlaB-like_STAS"/>
</dbReference>
<dbReference type="InterPro" id="IPR036513">
    <property type="entry name" value="STAS_dom_sf"/>
</dbReference>
<protein>
    <submittedName>
        <fullName evidence="3">STAS domain-containing protein</fullName>
    </submittedName>
</protein>
<evidence type="ECO:0000313" key="4">
    <source>
        <dbReference type="Proteomes" id="UP001361570"/>
    </source>
</evidence>
<keyword evidence="1" id="KW-1133">Transmembrane helix</keyword>
<comment type="caution">
    <text evidence="3">The sequence shown here is derived from an EMBL/GenBank/DDBJ whole genome shotgun (WGS) entry which is preliminary data.</text>
</comment>
<keyword evidence="1" id="KW-0472">Membrane</keyword>
<dbReference type="Proteomes" id="UP001361570">
    <property type="component" value="Unassembled WGS sequence"/>
</dbReference>
<dbReference type="Pfam" id="PF13466">
    <property type="entry name" value="STAS_2"/>
    <property type="match status" value="1"/>
</dbReference>
<dbReference type="Gene3D" id="3.30.750.24">
    <property type="entry name" value="STAS domain"/>
    <property type="match status" value="1"/>
</dbReference>
<dbReference type="CDD" id="cd07043">
    <property type="entry name" value="STAS_anti-anti-sigma_factors"/>
    <property type="match status" value="1"/>
</dbReference>
<name>A0ABU8DTE7_9ACTN</name>
<dbReference type="SUPFAM" id="SSF52091">
    <property type="entry name" value="SpoIIaa-like"/>
    <property type="match status" value="1"/>
</dbReference>
<dbReference type="EMBL" id="JBAPLU010000009">
    <property type="protein sequence ID" value="MEI4272129.1"/>
    <property type="molecule type" value="Genomic_DNA"/>
</dbReference>
<feature type="transmembrane region" description="Helical" evidence="1">
    <location>
        <begin position="53"/>
        <end position="74"/>
    </location>
</feature>
<feature type="domain" description="MlaB-like STAS" evidence="2">
    <location>
        <begin position="29"/>
        <end position="102"/>
    </location>
</feature>
<organism evidence="3 4">
    <name type="scientific">Klenkia sesuvii</name>
    <dbReference type="NCBI Taxonomy" id="3103137"/>
    <lineage>
        <taxon>Bacteria</taxon>
        <taxon>Bacillati</taxon>
        <taxon>Actinomycetota</taxon>
        <taxon>Actinomycetes</taxon>
        <taxon>Geodermatophilales</taxon>
        <taxon>Geodermatophilaceae</taxon>
        <taxon>Klenkia</taxon>
    </lineage>
</organism>
<gene>
    <name evidence="3" type="ORF">TEK04_10380</name>
</gene>
<reference evidence="3 4" key="1">
    <citation type="submission" date="2024-03" db="EMBL/GenBank/DDBJ databases">
        <title>Draft genome sequence of Klenkia sp. LSe6-5.</title>
        <authorList>
            <person name="Duangmal K."/>
            <person name="Chantavorakit T."/>
        </authorList>
    </citation>
    <scope>NUCLEOTIDE SEQUENCE [LARGE SCALE GENOMIC DNA]</scope>
    <source>
        <strain evidence="3 4">LSe6-5</strain>
    </source>
</reference>
<dbReference type="RefSeq" id="WP_336404266.1">
    <property type="nucleotide sequence ID" value="NZ_JBAPLU010000009.1"/>
</dbReference>
<evidence type="ECO:0000313" key="3">
    <source>
        <dbReference type="EMBL" id="MEI4272129.1"/>
    </source>
</evidence>
<evidence type="ECO:0000259" key="2">
    <source>
        <dbReference type="Pfam" id="PF13466"/>
    </source>
</evidence>
<keyword evidence="1" id="KW-0812">Transmembrane</keyword>